<evidence type="ECO:0000313" key="8">
    <source>
        <dbReference type="Proteomes" id="UP000469325"/>
    </source>
</evidence>
<keyword evidence="3 6" id="KW-0812">Transmembrane</keyword>
<gene>
    <name evidence="7" type="ORF">FYJ68_04140</name>
</gene>
<proteinExistence type="predicted"/>
<evidence type="ECO:0000256" key="1">
    <source>
        <dbReference type="ARBA" id="ARBA00004651"/>
    </source>
</evidence>
<dbReference type="Pfam" id="PF03606">
    <property type="entry name" value="DcuC"/>
    <property type="match status" value="1"/>
</dbReference>
<feature type="transmembrane region" description="Helical" evidence="6">
    <location>
        <begin position="329"/>
        <end position="349"/>
    </location>
</feature>
<keyword evidence="5 6" id="KW-0472">Membrane</keyword>
<comment type="caution">
    <text evidence="7">The sequence shown here is derived from an EMBL/GenBank/DDBJ whole genome shotgun (WGS) entry which is preliminary data.</text>
</comment>
<dbReference type="GO" id="GO:0005886">
    <property type="term" value="C:plasma membrane"/>
    <property type="evidence" value="ECO:0007669"/>
    <property type="project" value="UniProtKB-SubCell"/>
</dbReference>
<name>A0A6N7XQU3_9ACTN</name>
<dbReference type="InterPro" id="IPR018385">
    <property type="entry name" value="C4_dicarb_anaerob_car-like"/>
</dbReference>
<evidence type="ECO:0000256" key="2">
    <source>
        <dbReference type="ARBA" id="ARBA00022475"/>
    </source>
</evidence>
<keyword evidence="2" id="KW-1003">Cell membrane</keyword>
<feature type="transmembrane region" description="Helical" evidence="6">
    <location>
        <begin position="489"/>
        <end position="510"/>
    </location>
</feature>
<dbReference type="InterPro" id="IPR051679">
    <property type="entry name" value="DASS-Related_Transporters"/>
</dbReference>
<sequence length="511" mass="53972">MASEATKDAGSVSKSGQRRKSPNTYVILFVVICAIAVLTWFVPGGAYDLDDAGQAIAGTYHVVEANPQGIWDVFLAPIIGMVGSETTSAAISISLTIMFFGSFLEMMDNTGAISVALKGITAKNASNAHLLITILVAVMAFFGTVEGAYEEGIVYFMMFVPAILSLGLDTVVAIMIVVIGTQVGCLASTVNPFSVGVASGIAGISSGDGLLLRALLLVTLVALASLIICRYADRVQRNPELSVQYFRRDEDIREFGGDAQGAGELDHCQKVSLGLFIAVFAIMVLAFIPWTSISESWTFFSDFLGFLAGVPVLGMVLGQDITPFGSWYFNELSMLVLVATIAIGFVMGYDIDRIVDIVMKGAAGLVPTAFVVPMARGIQVVMDAGGITPTILHLGETTLAALPPVVFVIVSLAFYFVLACFIPSSTGMAAATMAIMASLARFAGVNPSLMVTIMCMALGMAKMVTPASVVVMTCTSAAHMSYADWVRRILPILGIFFVTCCVFLVVGVFVG</sequence>
<reference evidence="7 8" key="1">
    <citation type="submission" date="2019-08" db="EMBL/GenBank/DDBJ databases">
        <title>In-depth cultivation of the pig gut microbiome towards novel bacterial diversity and tailored functional studies.</title>
        <authorList>
            <person name="Wylensek D."/>
            <person name="Hitch T.C.A."/>
            <person name="Clavel T."/>
        </authorList>
    </citation>
    <scope>NUCLEOTIDE SEQUENCE [LARGE SCALE GENOMIC DNA]</scope>
    <source>
        <strain evidence="7 8">CA-Schmier-601-WT-1</strain>
    </source>
</reference>
<feature type="transmembrane region" description="Helical" evidence="6">
    <location>
        <begin position="210"/>
        <end position="229"/>
    </location>
</feature>
<feature type="transmembrane region" description="Helical" evidence="6">
    <location>
        <begin position="155"/>
        <end position="178"/>
    </location>
</feature>
<feature type="transmembrane region" description="Helical" evidence="6">
    <location>
        <begin position="185"/>
        <end position="204"/>
    </location>
</feature>
<feature type="transmembrane region" description="Helical" evidence="6">
    <location>
        <begin position="273"/>
        <end position="291"/>
    </location>
</feature>
<dbReference type="AlphaFoldDB" id="A0A6N7XQU3"/>
<evidence type="ECO:0000256" key="4">
    <source>
        <dbReference type="ARBA" id="ARBA00022989"/>
    </source>
</evidence>
<dbReference type="PANTHER" id="PTHR43652:SF6">
    <property type="entry name" value="ARGININE REPRESSOR"/>
    <property type="match status" value="1"/>
</dbReference>
<dbReference type="RefSeq" id="WP_154434237.1">
    <property type="nucleotide sequence ID" value="NZ_VUNC01000002.1"/>
</dbReference>
<evidence type="ECO:0000313" key="7">
    <source>
        <dbReference type="EMBL" id="MST72299.1"/>
    </source>
</evidence>
<feature type="transmembrane region" description="Helical" evidence="6">
    <location>
        <begin position="399"/>
        <end position="418"/>
    </location>
</feature>
<feature type="transmembrane region" description="Helical" evidence="6">
    <location>
        <begin position="128"/>
        <end position="149"/>
    </location>
</feature>
<dbReference type="Proteomes" id="UP000469325">
    <property type="component" value="Unassembled WGS sequence"/>
</dbReference>
<keyword evidence="8" id="KW-1185">Reference proteome</keyword>
<evidence type="ECO:0000256" key="6">
    <source>
        <dbReference type="SAM" id="Phobius"/>
    </source>
</evidence>
<organism evidence="7 8">
    <name type="scientific">Olsenella porci</name>
    <dbReference type="NCBI Taxonomy" id="2652279"/>
    <lineage>
        <taxon>Bacteria</taxon>
        <taxon>Bacillati</taxon>
        <taxon>Actinomycetota</taxon>
        <taxon>Coriobacteriia</taxon>
        <taxon>Coriobacteriales</taxon>
        <taxon>Atopobiaceae</taxon>
        <taxon>Olsenella</taxon>
    </lineage>
</organism>
<feature type="transmembrane region" description="Helical" evidence="6">
    <location>
        <begin position="24"/>
        <end position="42"/>
    </location>
</feature>
<dbReference type="EMBL" id="VUNC01000002">
    <property type="protein sequence ID" value="MST72299.1"/>
    <property type="molecule type" value="Genomic_DNA"/>
</dbReference>
<comment type="subcellular location">
    <subcellularLocation>
        <location evidence="1">Cell membrane</location>
        <topology evidence="1">Multi-pass membrane protein</topology>
    </subcellularLocation>
</comment>
<evidence type="ECO:0000256" key="5">
    <source>
        <dbReference type="ARBA" id="ARBA00023136"/>
    </source>
</evidence>
<protein>
    <submittedName>
        <fullName evidence="7">YfcC family protein</fullName>
    </submittedName>
</protein>
<keyword evidence="4 6" id="KW-1133">Transmembrane helix</keyword>
<dbReference type="PANTHER" id="PTHR43652">
    <property type="entry name" value="BASIC AMINO ACID ANTIPORTER YFCC-RELATED"/>
    <property type="match status" value="1"/>
</dbReference>
<feature type="transmembrane region" description="Helical" evidence="6">
    <location>
        <begin position="449"/>
        <end position="477"/>
    </location>
</feature>
<feature type="transmembrane region" description="Helical" evidence="6">
    <location>
        <begin position="89"/>
        <end position="107"/>
    </location>
</feature>
<evidence type="ECO:0000256" key="3">
    <source>
        <dbReference type="ARBA" id="ARBA00022692"/>
    </source>
</evidence>
<accession>A0A6N7XQU3</accession>